<evidence type="ECO:0000313" key="2">
    <source>
        <dbReference type="Proteomes" id="UP000002275"/>
    </source>
</evidence>
<dbReference type="InterPro" id="IPR009061">
    <property type="entry name" value="DNA-bd_dom_put_sf"/>
</dbReference>
<name>A0A3Q0L4V9_VIBVU</name>
<reference evidence="2" key="1">
    <citation type="submission" date="2002-12" db="EMBL/GenBank/DDBJ databases">
        <title>Complete genome sequence of Vibrio vulnificus CMCP6.</title>
        <authorList>
            <person name="Rhee J.H."/>
            <person name="Kim S.Y."/>
            <person name="Chung S.S."/>
            <person name="Kim J.J."/>
            <person name="Moon Y.H."/>
            <person name="Jeong H."/>
            <person name="Choy H.E."/>
        </authorList>
    </citation>
    <scope>NUCLEOTIDE SEQUENCE [LARGE SCALE GENOMIC DNA]</scope>
    <source>
        <strain evidence="2">CMCP6</strain>
    </source>
</reference>
<organism evidence="1 2">
    <name type="scientific">Vibrio vulnificus (strain CMCP6)</name>
    <dbReference type="NCBI Taxonomy" id="216895"/>
    <lineage>
        <taxon>Bacteria</taxon>
        <taxon>Pseudomonadati</taxon>
        <taxon>Pseudomonadota</taxon>
        <taxon>Gammaproteobacteria</taxon>
        <taxon>Vibrionales</taxon>
        <taxon>Vibrionaceae</taxon>
        <taxon>Vibrio</taxon>
    </lineage>
</organism>
<accession>A0A3Q0L4V9</accession>
<proteinExistence type="predicted"/>
<reference evidence="1 2" key="3">
    <citation type="journal article" date="2011" name="Mol. Syst. Biol.">
        <title>Integrative genome-scale metabolic analysis of Vibrio vulnificus for drug targeting and discovery.</title>
        <authorList>
            <person name="Kim H.U."/>
            <person name="Kim S.Y."/>
            <person name="Jeong H."/>
            <person name="Kim T.Y."/>
            <person name="Kim J.J."/>
            <person name="Choy H.E."/>
            <person name="Yi K.Y."/>
            <person name="Rhee J.H."/>
            <person name="Lee S.Y."/>
        </authorList>
    </citation>
    <scope>NUCLEOTIDE SEQUENCE [LARGE SCALE GENOMIC DNA]</scope>
    <source>
        <strain evidence="1 2">CMCP6</strain>
    </source>
</reference>
<gene>
    <name evidence="1" type="ordered locus">VV1_2041</name>
</gene>
<dbReference type="EMBL" id="AE016795">
    <property type="protein sequence ID" value="AAO10434.1"/>
    <property type="molecule type" value="Genomic_DNA"/>
</dbReference>
<protein>
    <submittedName>
        <fullName evidence="1">Predicted transcriptional regulator</fullName>
    </submittedName>
</protein>
<dbReference type="Proteomes" id="UP000002275">
    <property type="component" value="Chromosome I"/>
</dbReference>
<sequence length="43" mass="5328">MTVWRWRKEGRLPPARAISTRIVGWERETIERWLEEQTTELPY</sequence>
<dbReference type="AlphaFoldDB" id="A0A3Q0L4V9"/>
<dbReference type="SUPFAM" id="SSF46955">
    <property type="entry name" value="Putative DNA-binding domain"/>
    <property type="match status" value="1"/>
</dbReference>
<dbReference type="KEGG" id="vvu:VV1_2041"/>
<reference evidence="1 2" key="2">
    <citation type="journal article" date="2003" name="Infect. Immun.">
        <title>Characterization and pathogenic significance of Vibrio vulnificus antigens preferentially expressed in septicemic patients.</title>
        <authorList>
            <person name="Kim Y.R."/>
            <person name="Lee S.E."/>
            <person name="Kim C.M."/>
            <person name="Kim S.Y."/>
            <person name="Shin E.K."/>
            <person name="Shin D.H."/>
            <person name="Chung S.S."/>
            <person name="Choy H.E."/>
            <person name="Progulske-Fox A."/>
            <person name="Hillman J.D."/>
            <person name="Handfield M."/>
            <person name="Rhee J.H."/>
        </authorList>
    </citation>
    <scope>NUCLEOTIDE SEQUENCE [LARGE SCALE GENOMIC DNA]</scope>
    <source>
        <strain evidence="1 2">CMCP6</strain>
    </source>
</reference>
<dbReference type="InterPro" id="IPR010260">
    <property type="entry name" value="AlpA"/>
</dbReference>
<dbReference type="Pfam" id="PF05930">
    <property type="entry name" value="Phage_AlpA"/>
    <property type="match status" value="1"/>
</dbReference>
<evidence type="ECO:0000313" key="1">
    <source>
        <dbReference type="EMBL" id="AAO10434.1"/>
    </source>
</evidence>